<feature type="domain" description="TRAFD1/XAF1 zinc finger" evidence="4">
    <location>
        <begin position="167"/>
        <end position="200"/>
    </location>
</feature>
<dbReference type="OrthoDB" id="193703at2759"/>
<dbReference type="AlphaFoldDB" id="A0A6A4LS31"/>
<dbReference type="PANTHER" id="PTHR16295:SF10">
    <property type="entry name" value="EXPRESSED PROTEIN"/>
    <property type="match status" value="1"/>
</dbReference>
<reference evidence="5 6" key="1">
    <citation type="journal article" date="2019" name="Genome Biol. Evol.">
        <title>The Rhododendron genome and chromosomal organization provide insight into shared whole-genome duplications across the heath family (Ericaceae).</title>
        <authorList>
            <person name="Soza V.L."/>
            <person name="Lindsley D."/>
            <person name="Waalkes A."/>
            <person name="Ramage E."/>
            <person name="Patwardhan R.P."/>
            <person name="Burton J.N."/>
            <person name="Adey A."/>
            <person name="Kumar A."/>
            <person name="Qiu R."/>
            <person name="Shendure J."/>
            <person name="Hall B."/>
        </authorList>
    </citation>
    <scope>NUCLEOTIDE SEQUENCE [LARGE SCALE GENOMIC DNA]</scope>
    <source>
        <strain evidence="5">RSF 1966-606</strain>
    </source>
</reference>
<dbReference type="Proteomes" id="UP000428333">
    <property type="component" value="Linkage Group LG06"/>
</dbReference>
<dbReference type="EMBL" id="QEFC01001519">
    <property type="protein sequence ID" value="KAE9457337.1"/>
    <property type="molecule type" value="Genomic_DNA"/>
</dbReference>
<keyword evidence="2" id="KW-0863">Zinc-finger</keyword>
<dbReference type="InterPro" id="IPR049439">
    <property type="entry name" value="TRAFD1-XIAF1_Znf"/>
</dbReference>
<sequence>MLHNSVKSYRKSSGPQALSLSHALRPANNSNGLFIGGRSRLDMGEAGYSSILGPPISGGWLFFKLPDMIVAGVVHCCRSLRSLIVAVARVSDRYLPEQNLFACSKIALIMAYLLNEVLVAITFGQVSCSLCSETMEREILAVHKGENCPQRIVTCEYCEFPLPAVDLFEHQEVCGNRTELCHRCSRYIRLREIIVHESRCNGVPDNTAESSR</sequence>
<feature type="non-terminal residue" evidence="5">
    <location>
        <position position="1"/>
    </location>
</feature>
<gene>
    <name evidence="5" type="ORF">C3L33_10775</name>
</gene>
<protein>
    <recommendedName>
        <fullName evidence="4">TRAFD1/XAF1 zinc finger domain-containing protein</fullName>
    </recommendedName>
</protein>
<dbReference type="InterPro" id="IPR013083">
    <property type="entry name" value="Znf_RING/FYVE/PHD"/>
</dbReference>
<dbReference type="GO" id="GO:0005739">
    <property type="term" value="C:mitochondrion"/>
    <property type="evidence" value="ECO:0007669"/>
    <property type="project" value="TreeGrafter"/>
</dbReference>
<dbReference type="Gene3D" id="3.30.40.10">
    <property type="entry name" value="Zinc/RING finger domain, C3HC4 (zinc finger)"/>
    <property type="match status" value="1"/>
</dbReference>
<dbReference type="InterPro" id="IPR051986">
    <property type="entry name" value="Innate_Immune_Apopt_Reg"/>
</dbReference>
<evidence type="ECO:0000256" key="2">
    <source>
        <dbReference type="ARBA" id="ARBA00022771"/>
    </source>
</evidence>
<evidence type="ECO:0000259" key="4">
    <source>
        <dbReference type="Pfam" id="PF21366"/>
    </source>
</evidence>
<keyword evidence="6" id="KW-1185">Reference proteome</keyword>
<evidence type="ECO:0000313" key="6">
    <source>
        <dbReference type="Proteomes" id="UP000428333"/>
    </source>
</evidence>
<organism evidence="5 6">
    <name type="scientific">Rhododendron williamsianum</name>
    <dbReference type="NCBI Taxonomy" id="262921"/>
    <lineage>
        <taxon>Eukaryota</taxon>
        <taxon>Viridiplantae</taxon>
        <taxon>Streptophyta</taxon>
        <taxon>Embryophyta</taxon>
        <taxon>Tracheophyta</taxon>
        <taxon>Spermatophyta</taxon>
        <taxon>Magnoliopsida</taxon>
        <taxon>eudicotyledons</taxon>
        <taxon>Gunneridae</taxon>
        <taxon>Pentapetalae</taxon>
        <taxon>asterids</taxon>
        <taxon>Ericales</taxon>
        <taxon>Ericaceae</taxon>
        <taxon>Ericoideae</taxon>
        <taxon>Rhodoreae</taxon>
        <taxon>Rhododendron</taxon>
    </lineage>
</organism>
<proteinExistence type="predicted"/>
<comment type="caution">
    <text evidence="5">The sequence shown here is derived from an EMBL/GenBank/DDBJ whole genome shotgun (WGS) entry which is preliminary data.</text>
</comment>
<evidence type="ECO:0000256" key="1">
    <source>
        <dbReference type="ARBA" id="ARBA00022723"/>
    </source>
</evidence>
<dbReference type="PANTHER" id="PTHR16295">
    <property type="entry name" value="TRAF-TYPE ZINC FINGER PROTEIN-RELATED"/>
    <property type="match status" value="1"/>
</dbReference>
<evidence type="ECO:0000313" key="5">
    <source>
        <dbReference type="EMBL" id="KAE9457337.1"/>
    </source>
</evidence>
<keyword evidence="3" id="KW-0862">Zinc</keyword>
<dbReference type="Pfam" id="PF21366">
    <property type="entry name" value="TRAFD1-XIAF1_ZnF"/>
    <property type="match status" value="1"/>
</dbReference>
<dbReference type="GO" id="GO:0008270">
    <property type="term" value="F:zinc ion binding"/>
    <property type="evidence" value="ECO:0007669"/>
    <property type="project" value="UniProtKB-KW"/>
</dbReference>
<accession>A0A6A4LS31</accession>
<keyword evidence="1" id="KW-0479">Metal-binding</keyword>
<name>A0A6A4LS31_9ERIC</name>
<evidence type="ECO:0000256" key="3">
    <source>
        <dbReference type="ARBA" id="ARBA00022833"/>
    </source>
</evidence>